<sequence>MVVPEGGRGQWRRTVVASMWWRIDRGEERKWENIRENGIEGIGGKRVLSFRLVKVAKLPVIENGQTSKVKSE</sequence>
<accession>A0ABD2Y8N4</accession>
<protein>
    <submittedName>
        <fullName evidence="1">Uncharacterized protein</fullName>
    </submittedName>
</protein>
<reference evidence="1 2" key="1">
    <citation type="submission" date="2024-11" db="EMBL/GenBank/DDBJ databases">
        <title>A near-complete genome assembly of Cinchona calisaya.</title>
        <authorList>
            <person name="Lian D.C."/>
            <person name="Zhao X.W."/>
            <person name="Wei L."/>
        </authorList>
    </citation>
    <scope>NUCLEOTIDE SEQUENCE [LARGE SCALE GENOMIC DNA]</scope>
    <source>
        <tissue evidence="1">Nenye</tissue>
    </source>
</reference>
<gene>
    <name evidence="1" type="ORF">ACH5RR_036681</name>
</gene>
<keyword evidence="2" id="KW-1185">Reference proteome</keyword>
<dbReference type="EMBL" id="JBJUIK010000015">
    <property type="protein sequence ID" value="KAL3502232.1"/>
    <property type="molecule type" value="Genomic_DNA"/>
</dbReference>
<evidence type="ECO:0000313" key="1">
    <source>
        <dbReference type="EMBL" id="KAL3502232.1"/>
    </source>
</evidence>
<name>A0ABD2Y8N4_9GENT</name>
<proteinExistence type="predicted"/>
<evidence type="ECO:0000313" key="2">
    <source>
        <dbReference type="Proteomes" id="UP001630127"/>
    </source>
</evidence>
<dbReference type="Proteomes" id="UP001630127">
    <property type="component" value="Unassembled WGS sequence"/>
</dbReference>
<organism evidence="1 2">
    <name type="scientific">Cinchona calisaya</name>
    <dbReference type="NCBI Taxonomy" id="153742"/>
    <lineage>
        <taxon>Eukaryota</taxon>
        <taxon>Viridiplantae</taxon>
        <taxon>Streptophyta</taxon>
        <taxon>Embryophyta</taxon>
        <taxon>Tracheophyta</taxon>
        <taxon>Spermatophyta</taxon>
        <taxon>Magnoliopsida</taxon>
        <taxon>eudicotyledons</taxon>
        <taxon>Gunneridae</taxon>
        <taxon>Pentapetalae</taxon>
        <taxon>asterids</taxon>
        <taxon>lamiids</taxon>
        <taxon>Gentianales</taxon>
        <taxon>Rubiaceae</taxon>
        <taxon>Cinchonoideae</taxon>
        <taxon>Cinchoneae</taxon>
        <taxon>Cinchona</taxon>
    </lineage>
</organism>
<dbReference type="AlphaFoldDB" id="A0ABD2Y8N4"/>
<comment type="caution">
    <text evidence="1">The sequence shown here is derived from an EMBL/GenBank/DDBJ whole genome shotgun (WGS) entry which is preliminary data.</text>
</comment>